<reference evidence="19" key="1">
    <citation type="journal article" date="2019" name="Int. J. Syst. Evol. Microbiol.">
        <title>The Global Catalogue of Microorganisms (GCM) 10K type strain sequencing project: providing services to taxonomists for standard genome sequencing and annotation.</title>
        <authorList>
            <consortium name="The Broad Institute Genomics Platform"/>
            <consortium name="The Broad Institute Genome Sequencing Center for Infectious Disease"/>
            <person name="Wu L."/>
            <person name="Ma J."/>
        </authorList>
    </citation>
    <scope>NUCLEOTIDE SEQUENCE [LARGE SCALE GENOMIC DNA]</scope>
    <source>
        <strain evidence="19">CCUG 54522</strain>
    </source>
</reference>
<dbReference type="EMBL" id="JBHSRJ010000003">
    <property type="protein sequence ID" value="MFC6042662.1"/>
    <property type="molecule type" value="Genomic_DNA"/>
</dbReference>
<evidence type="ECO:0000313" key="18">
    <source>
        <dbReference type="EMBL" id="MFC6042662.1"/>
    </source>
</evidence>
<protein>
    <recommendedName>
        <fullName evidence="5">Aminopeptidase N</fullName>
        <ecNumber evidence="4">3.4.11.2</ecNumber>
    </recommendedName>
    <alternativeName>
        <fullName evidence="12">Alanine aminopeptidase</fullName>
    </alternativeName>
    <alternativeName>
        <fullName evidence="13">Lysyl aminopeptidase</fullName>
    </alternativeName>
</protein>
<organism evidence="18 19">
    <name type="scientific">Nocardioides hankookensis</name>
    <dbReference type="NCBI Taxonomy" id="443157"/>
    <lineage>
        <taxon>Bacteria</taxon>
        <taxon>Bacillati</taxon>
        <taxon>Actinomycetota</taxon>
        <taxon>Actinomycetes</taxon>
        <taxon>Propionibacteriales</taxon>
        <taxon>Nocardioidaceae</taxon>
        <taxon>Nocardioides</taxon>
    </lineage>
</organism>
<accession>A0ABW1LHH2</accession>
<evidence type="ECO:0000313" key="19">
    <source>
        <dbReference type="Proteomes" id="UP001596135"/>
    </source>
</evidence>
<dbReference type="InterPro" id="IPR014782">
    <property type="entry name" value="Peptidase_M1_dom"/>
</dbReference>
<sequence>MRAALAAALASALLLGACTSESDQPDGSPSPAPSPSATASPAAGVSTPVEDGVYPDVGDPGVDALHYDLSLTWAPDTRVLTGSEKVRLRSTADADHLQLDLAADLTVDSVTVDGKEAEFSHDGKDLVVSTDVRADQRYLLVIDYRGTPQPVPAPTQRNDFDTTGWTTMPDGDVWTMQEPYGAYTWYAVNDQPSDKALYDITVRAPRPMVGVANGELVARRTIGGRELTHWRLKDPASSYLVTVAIGRFTRTEDESASGVPMSYWTPRDHPALIDELRRAPAGLAWLEDRLGPFPFDSLGFLIVDSESGMETQTMITLGDTDYATSPEVLVHEMAHQWYGDQVTPVDWRDVWMNEGMAMFLQGAWMAQDQGISIEAVMDDWAVSEPELRKEYGPPADYDPKAFGASNIYYGPALMWDELRKRLGDDEFWRLVRAWPAGHAYGNADYDDITSWWSEQTGEDLSGFFDDWLLGETTPARS</sequence>
<dbReference type="SUPFAM" id="SSF55486">
    <property type="entry name" value="Metalloproteases ('zincins'), catalytic domain"/>
    <property type="match status" value="1"/>
</dbReference>
<dbReference type="InterPro" id="IPR045357">
    <property type="entry name" value="Aminopeptidase_N-like_N"/>
</dbReference>
<dbReference type="Pfam" id="PF01433">
    <property type="entry name" value="Peptidase_M1"/>
    <property type="match status" value="1"/>
</dbReference>
<comment type="caution">
    <text evidence="18">The sequence shown here is derived from an EMBL/GenBank/DDBJ whole genome shotgun (WGS) entry which is preliminary data.</text>
</comment>
<comment type="cofactor">
    <cofactor evidence="2">
        <name>Zn(2+)</name>
        <dbReference type="ChEBI" id="CHEBI:29105"/>
    </cofactor>
</comment>
<evidence type="ECO:0000256" key="10">
    <source>
        <dbReference type="ARBA" id="ARBA00022833"/>
    </source>
</evidence>
<evidence type="ECO:0000256" key="1">
    <source>
        <dbReference type="ARBA" id="ARBA00000098"/>
    </source>
</evidence>
<proteinExistence type="inferred from homology"/>
<feature type="region of interest" description="Disordered" evidence="14">
    <location>
        <begin position="19"/>
        <end position="52"/>
    </location>
</feature>
<keyword evidence="9 18" id="KW-0378">Hydrolase</keyword>
<evidence type="ECO:0000256" key="4">
    <source>
        <dbReference type="ARBA" id="ARBA00012564"/>
    </source>
</evidence>
<dbReference type="PANTHER" id="PTHR11533:SF174">
    <property type="entry name" value="PUROMYCIN-SENSITIVE AMINOPEPTIDASE-RELATED"/>
    <property type="match status" value="1"/>
</dbReference>
<dbReference type="Proteomes" id="UP001596135">
    <property type="component" value="Unassembled WGS sequence"/>
</dbReference>
<dbReference type="RefSeq" id="WP_379151779.1">
    <property type="nucleotide sequence ID" value="NZ_JBHSRJ010000003.1"/>
</dbReference>
<comment type="catalytic activity">
    <reaction evidence="1">
        <text>Release of an N-terminal amino acid, Xaa-|-Yaa- from a peptide, amide or arylamide. Xaa is preferably Ala, but may be most amino acids including Pro (slow action). When a terminal hydrophobic residue is followed by a prolyl residue, the two may be released as an intact Xaa-Pro dipeptide.</text>
        <dbReference type="EC" id="3.4.11.2"/>
    </reaction>
</comment>
<dbReference type="PANTHER" id="PTHR11533">
    <property type="entry name" value="PROTEASE M1 ZINC METALLOPROTEASE"/>
    <property type="match status" value="1"/>
</dbReference>
<dbReference type="InterPro" id="IPR050344">
    <property type="entry name" value="Peptidase_M1_aminopeptidases"/>
</dbReference>
<keyword evidence="8" id="KW-0479">Metal-binding</keyword>
<keyword evidence="19" id="KW-1185">Reference proteome</keyword>
<feature type="signal peptide" evidence="15">
    <location>
        <begin position="1"/>
        <end position="22"/>
    </location>
</feature>
<evidence type="ECO:0000256" key="11">
    <source>
        <dbReference type="ARBA" id="ARBA00023049"/>
    </source>
</evidence>
<keyword evidence="6 18" id="KW-0031">Aminopeptidase</keyword>
<evidence type="ECO:0000256" key="15">
    <source>
        <dbReference type="SAM" id="SignalP"/>
    </source>
</evidence>
<evidence type="ECO:0000256" key="9">
    <source>
        <dbReference type="ARBA" id="ARBA00022801"/>
    </source>
</evidence>
<evidence type="ECO:0000259" key="17">
    <source>
        <dbReference type="Pfam" id="PF17900"/>
    </source>
</evidence>
<dbReference type="Gene3D" id="1.10.390.10">
    <property type="entry name" value="Neutral Protease Domain 2"/>
    <property type="match status" value="1"/>
</dbReference>
<evidence type="ECO:0000256" key="8">
    <source>
        <dbReference type="ARBA" id="ARBA00022723"/>
    </source>
</evidence>
<feature type="domain" description="Aminopeptidase N-like N-terminal" evidence="17">
    <location>
        <begin position="65"/>
        <end position="240"/>
    </location>
</feature>
<keyword evidence="7" id="KW-0645">Protease</keyword>
<dbReference type="Pfam" id="PF17900">
    <property type="entry name" value="Peptidase_M1_N"/>
    <property type="match status" value="1"/>
</dbReference>
<dbReference type="GO" id="GO:0004177">
    <property type="term" value="F:aminopeptidase activity"/>
    <property type="evidence" value="ECO:0007669"/>
    <property type="project" value="UniProtKB-KW"/>
</dbReference>
<evidence type="ECO:0000256" key="3">
    <source>
        <dbReference type="ARBA" id="ARBA00010136"/>
    </source>
</evidence>
<dbReference type="InterPro" id="IPR001930">
    <property type="entry name" value="Peptidase_M1"/>
</dbReference>
<evidence type="ECO:0000256" key="12">
    <source>
        <dbReference type="ARBA" id="ARBA00029811"/>
    </source>
</evidence>
<dbReference type="SUPFAM" id="SSF63737">
    <property type="entry name" value="Leukotriene A4 hydrolase N-terminal domain"/>
    <property type="match status" value="1"/>
</dbReference>
<name>A0ABW1LHH2_9ACTN</name>
<keyword evidence="11" id="KW-0482">Metalloprotease</keyword>
<dbReference type="PROSITE" id="PS51257">
    <property type="entry name" value="PROKAR_LIPOPROTEIN"/>
    <property type="match status" value="1"/>
</dbReference>
<dbReference type="EC" id="3.4.11.2" evidence="4"/>
<dbReference type="Gene3D" id="2.60.40.1730">
    <property type="entry name" value="tricorn interacting facor f3 domain"/>
    <property type="match status" value="1"/>
</dbReference>
<evidence type="ECO:0000256" key="14">
    <source>
        <dbReference type="SAM" id="MobiDB-lite"/>
    </source>
</evidence>
<keyword evidence="15" id="KW-0732">Signal</keyword>
<gene>
    <name evidence="18" type="ORF">ACFPYL_06245</name>
</gene>
<feature type="chain" id="PRO_5046557441" description="Aminopeptidase N" evidence="15">
    <location>
        <begin position="23"/>
        <end position="477"/>
    </location>
</feature>
<evidence type="ECO:0000256" key="2">
    <source>
        <dbReference type="ARBA" id="ARBA00001947"/>
    </source>
</evidence>
<evidence type="ECO:0000256" key="5">
    <source>
        <dbReference type="ARBA" id="ARBA00015611"/>
    </source>
</evidence>
<dbReference type="PRINTS" id="PR00756">
    <property type="entry name" value="ALADIPTASE"/>
</dbReference>
<evidence type="ECO:0000259" key="16">
    <source>
        <dbReference type="Pfam" id="PF01433"/>
    </source>
</evidence>
<comment type="similarity">
    <text evidence="3">Belongs to the peptidase M1 family.</text>
</comment>
<keyword evidence="10" id="KW-0862">Zinc</keyword>
<dbReference type="CDD" id="cd09603">
    <property type="entry name" value="M1_APN_like"/>
    <property type="match status" value="1"/>
</dbReference>
<evidence type="ECO:0000256" key="7">
    <source>
        <dbReference type="ARBA" id="ARBA00022670"/>
    </source>
</evidence>
<feature type="domain" description="Peptidase M1 membrane alanine aminopeptidase" evidence="16">
    <location>
        <begin position="320"/>
        <end position="467"/>
    </location>
</feature>
<evidence type="ECO:0000256" key="6">
    <source>
        <dbReference type="ARBA" id="ARBA00022438"/>
    </source>
</evidence>
<dbReference type="InterPro" id="IPR027268">
    <property type="entry name" value="Peptidase_M4/M1_CTD_sf"/>
</dbReference>
<dbReference type="InterPro" id="IPR042097">
    <property type="entry name" value="Aminopeptidase_N-like_N_sf"/>
</dbReference>
<evidence type="ECO:0000256" key="13">
    <source>
        <dbReference type="ARBA" id="ARBA00031533"/>
    </source>
</evidence>